<dbReference type="Proteomes" id="UP000325286">
    <property type="component" value="Chromosome"/>
</dbReference>
<gene>
    <name evidence="2" type="ORF">UC8_48100</name>
</gene>
<feature type="compositionally biased region" description="Basic and acidic residues" evidence="1">
    <location>
        <begin position="157"/>
        <end position="173"/>
    </location>
</feature>
<dbReference type="AlphaFoldDB" id="A0A5B9QUQ7"/>
<keyword evidence="3" id="KW-1185">Reference proteome</keyword>
<evidence type="ECO:0000313" key="2">
    <source>
        <dbReference type="EMBL" id="QEG42768.1"/>
    </source>
</evidence>
<protein>
    <submittedName>
        <fullName evidence="2">Uncharacterized protein</fullName>
    </submittedName>
</protein>
<feature type="region of interest" description="Disordered" evidence="1">
    <location>
        <begin position="140"/>
        <end position="201"/>
    </location>
</feature>
<accession>A0A5B9QUQ7</accession>
<name>A0A5B9QUQ7_9BACT</name>
<feature type="compositionally biased region" description="Low complexity" evidence="1">
    <location>
        <begin position="144"/>
        <end position="156"/>
    </location>
</feature>
<sequence>MAVRLPVILSQSAGGSNEQQGKEAGAVIQLMGIRGIDVSLIGPLVGGTLSSTDRLVLESQDRDFAIVASSSAADTIAALRSLGLRARRAPHPHDSEGEAGQGRRVFCLHWNDFNSSESLCQALQQILQDRQVVAVPISLGTGGAKPATAAPTTASPAERKSTAEPETPRKIDGAYKTQQETPAEKQLSRPATSTGMVDTDLDDLVEDLNDLNL</sequence>
<dbReference type="RefSeq" id="WP_068131327.1">
    <property type="nucleotide sequence ID" value="NZ_CP042914.1"/>
</dbReference>
<reference evidence="2 3" key="1">
    <citation type="submission" date="2019-08" db="EMBL/GenBank/DDBJ databases">
        <title>Deep-cultivation of Planctomycetes and their phenomic and genomic characterization uncovers novel biology.</title>
        <authorList>
            <person name="Wiegand S."/>
            <person name="Jogler M."/>
            <person name="Boedeker C."/>
            <person name="Pinto D."/>
            <person name="Vollmers J."/>
            <person name="Rivas-Marin E."/>
            <person name="Kohn T."/>
            <person name="Peeters S.H."/>
            <person name="Heuer A."/>
            <person name="Rast P."/>
            <person name="Oberbeckmann S."/>
            <person name="Bunk B."/>
            <person name="Jeske O."/>
            <person name="Meyerdierks A."/>
            <person name="Storesund J.E."/>
            <person name="Kallscheuer N."/>
            <person name="Luecker S."/>
            <person name="Lage O.M."/>
            <person name="Pohl T."/>
            <person name="Merkel B.J."/>
            <person name="Hornburger P."/>
            <person name="Mueller R.-W."/>
            <person name="Bruemmer F."/>
            <person name="Labrenz M."/>
            <person name="Spormann A.M."/>
            <person name="Op den Camp H."/>
            <person name="Overmann J."/>
            <person name="Amann R."/>
            <person name="Jetten M.S.M."/>
            <person name="Mascher T."/>
            <person name="Medema M.H."/>
            <person name="Devos D.P."/>
            <person name="Kaster A.-K."/>
            <person name="Ovreas L."/>
            <person name="Rohde M."/>
            <person name="Galperin M.Y."/>
            <person name="Jogler C."/>
        </authorList>
    </citation>
    <scope>NUCLEOTIDE SEQUENCE [LARGE SCALE GENOMIC DNA]</scope>
    <source>
        <strain evidence="2 3">UC8</strain>
    </source>
</reference>
<evidence type="ECO:0000313" key="3">
    <source>
        <dbReference type="Proteomes" id="UP000325286"/>
    </source>
</evidence>
<evidence type="ECO:0000256" key="1">
    <source>
        <dbReference type="SAM" id="MobiDB-lite"/>
    </source>
</evidence>
<organism evidence="2 3">
    <name type="scientific">Roseimaritima ulvae</name>
    <dbReference type="NCBI Taxonomy" id="980254"/>
    <lineage>
        <taxon>Bacteria</taxon>
        <taxon>Pseudomonadati</taxon>
        <taxon>Planctomycetota</taxon>
        <taxon>Planctomycetia</taxon>
        <taxon>Pirellulales</taxon>
        <taxon>Pirellulaceae</taxon>
        <taxon>Roseimaritima</taxon>
    </lineage>
</organism>
<dbReference type="KEGG" id="rul:UC8_48100"/>
<dbReference type="OrthoDB" id="290280at2"/>
<proteinExistence type="predicted"/>
<dbReference type="EMBL" id="CP042914">
    <property type="protein sequence ID" value="QEG42768.1"/>
    <property type="molecule type" value="Genomic_DNA"/>
</dbReference>